<reference evidence="1 2" key="1">
    <citation type="journal article" date="2019" name="Sci. Rep.">
        <title>Orb-weaving spider Araneus ventricosus genome elucidates the spidroin gene catalogue.</title>
        <authorList>
            <person name="Kono N."/>
            <person name="Nakamura H."/>
            <person name="Ohtoshi R."/>
            <person name="Moran D.A.P."/>
            <person name="Shinohara A."/>
            <person name="Yoshida Y."/>
            <person name="Fujiwara M."/>
            <person name="Mori M."/>
            <person name="Tomita M."/>
            <person name="Arakawa K."/>
        </authorList>
    </citation>
    <scope>NUCLEOTIDE SEQUENCE [LARGE SCALE GENOMIC DNA]</scope>
</reference>
<keyword evidence="2" id="KW-1185">Reference proteome</keyword>
<sequence length="110" mass="12725">MAVIGYIDQIWTWFSLTLNPPYKKCSFPHMYRFIKKKIHESIGVERGLIAENCHINVKRKLVAENCHIDFKGGLVAENCNIDVKRALLRRILLLTSHGNFDAVPNRGCEW</sequence>
<organism evidence="1 2">
    <name type="scientific">Araneus ventricosus</name>
    <name type="common">Orbweaver spider</name>
    <name type="synonym">Epeira ventricosa</name>
    <dbReference type="NCBI Taxonomy" id="182803"/>
    <lineage>
        <taxon>Eukaryota</taxon>
        <taxon>Metazoa</taxon>
        <taxon>Ecdysozoa</taxon>
        <taxon>Arthropoda</taxon>
        <taxon>Chelicerata</taxon>
        <taxon>Arachnida</taxon>
        <taxon>Araneae</taxon>
        <taxon>Araneomorphae</taxon>
        <taxon>Entelegynae</taxon>
        <taxon>Araneoidea</taxon>
        <taxon>Araneidae</taxon>
        <taxon>Araneus</taxon>
    </lineage>
</organism>
<evidence type="ECO:0000313" key="1">
    <source>
        <dbReference type="EMBL" id="GBN75110.1"/>
    </source>
</evidence>
<name>A0A4Y2RI69_ARAVE</name>
<comment type="caution">
    <text evidence="1">The sequence shown here is derived from an EMBL/GenBank/DDBJ whole genome shotgun (WGS) entry which is preliminary data.</text>
</comment>
<dbReference type="AlphaFoldDB" id="A0A4Y2RI69"/>
<gene>
    <name evidence="1" type="ORF">AVEN_114330_1</name>
</gene>
<accession>A0A4Y2RI69</accession>
<protein>
    <submittedName>
        <fullName evidence="1">Uncharacterized protein</fullName>
    </submittedName>
</protein>
<evidence type="ECO:0000313" key="2">
    <source>
        <dbReference type="Proteomes" id="UP000499080"/>
    </source>
</evidence>
<dbReference type="Proteomes" id="UP000499080">
    <property type="component" value="Unassembled WGS sequence"/>
</dbReference>
<dbReference type="EMBL" id="BGPR01017102">
    <property type="protein sequence ID" value="GBN75110.1"/>
    <property type="molecule type" value="Genomic_DNA"/>
</dbReference>
<proteinExistence type="predicted"/>